<evidence type="ECO:0000256" key="1">
    <source>
        <dbReference type="SAM" id="Phobius"/>
    </source>
</evidence>
<evidence type="ECO:0000313" key="2">
    <source>
        <dbReference type="EMBL" id="EEN51798.1"/>
    </source>
</evidence>
<feature type="transmembrane region" description="Helical" evidence="1">
    <location>
        <begin position="87"/>
        <end position="106"/>
    </location>
</feature>
<keyword evidence="1" id="KW-0472">Membrane</keyword>
<dbReference type="AlphaFoldDB" id="C3Z6N8"/>
<keyword evidence="1" id="KW-0812">Transmembrane</keyword>
<feature type="transmembrane region" description="Helical" evidence="1">
    <location>
        <begin position="49"/>
        <end position="72"/>
    </location>
</feature>
<proteinExistence type="predicted"/>
<sequence length="123" mass="13156">MPYGPTLPPGVKATLVVFIALGIVLANAFVVLAIVRASRTPSLRGFAKVLAMLLVCENIISLLLIVLLAFSVTDKWPYGNTFCHRTLLNSVACSLASLSAVIYVAIHPIRSGHRAVTTIITIQ</sequence>
<keyword evidence="1" id="KW-1133">Transmembrane helix</keyword>
<organism>
    <name type="scientific">Branchiostoma floridae</name>
    <name type="common">Florida lancelet</name>
    <name type="synonym">Amphioxus</name>
    <dbReference type="NCBI Taxonomy" id="7739"/>
    <lineage>
        <taxon>Eukaryota</taxon>
        <taxon>Metazoa</taxon>
        <taxon>Chordata</taxon>
        <taxon>Cephalochordata</taxon>
        <taxon>Leptocardii</taxon>
        <taxon>Amphioxiformes</taxon>
        <taxon>Branchiostomatidae</taxon>
        <taxon>Branchiostoma</taxon>
    </lineage>
</organism>
<accession>C3Z6N8</accession>
<name>C3Z6N8_BRAFL</name>
<protein>
    <recommendedName>
        <fullName evidence="3">G-protein coupled receptors family 1 profile domain-containing protein</fullName>
    </recommendedName>
</protein>
<feature type="transmembrane region" description="Helical" evidence="1">
    <location>
        <begin position="15"/>
        <end position="37"/>
    </location>
</feature>
<dbReference type="InParanoid" id="C3Z6N8"/>
<gene>
    <name evidence="2" type="ORF">BRAFLDRAFT_131351</name>
</gene>
<reference evidence="2" key="1">
    <citation type="journal article" date="2008" name="Nature">
        <title>The amphioxus genome and the evolution of the chordate karyotype.</title>
        <authorList>
            <consortium name="US DOE Joint Genome Institute (JGI-PGF)"/>
            <person name="Putnam N.H."/>
            <person name="Butts T."/>
            <person name="Ferrier D.E.K."/>
            <person name="Furlong R.F."/>
            <person name="Hellsten U."/>
            <person name="Kawashima T."/>
            <person name="Robinson-Rechavi M."/>
            <person name="Shoguchi E."/>
            <person name="Terry A."/>
            <person name="Yu J.-K."/>
            <person name="Benito-Gutierrez E.L."/>
            <person name="Dubchak I."/>
            <person name="Garcia-Fernandez J."/>
            <person name="Gibson-Brown J.J."/>
            <person name="Grigoriev I.V."/>
            <person name="Horton A.C."/>
            <person name="de Jong P.J."/>
            <person name="Jurka J."/>
            <person name="Kapitonov V.V."/>
            <person name="Kohara Y."/>
            <person name="Kuroki Y."/>
            <person name="Lindquist E."/>
            <person name="Lucas S."/>
            <person name="Osoegawa K."/>
            <person name="Pennacchio L.A."/>
            <person name="Salamov A.A."/>
            <person name="Satou Y."/>
            <person name="Sauka-Spengler T."/>
            <person name="Schmutz J."/>
            <person name="Shin-I T."/>
            <person name="Toyoda A."/>
            <person name="Bronner-Fraser M."/>
            <person name="Fujiyama A."/>
            <person name="Holland L.Z."/>
            <person name="Holland P.W.H."/>
            <person name="Satoh N."/>
            <person name="Rokhsar D.S."/>
        </authorList>
    </citation>
    <scope>NUCLEOTIDE SEQUENCE [LARGE SCALE GENOMIC DNA]</scope>
    <source>
        <strain evidence="2">S238N-H82</strain>
        <tissue evidence="2">Testes</tissue>
    </source>
</reference>
<dbReference type="EMBL" id="GG666589">
    <property type="protein sequence ID" value="EEN51798.1"/>
    <property type="molecule type" value="Genomic_DNA"/>
</dbReference>
<evidence type="ECO:0008006" key="3">
    <source>
        <dbReference type="Google" id="ProtNLM"/>
    </source>
</evidence>